<accession>A0ABW6GRH7</accession>
<name>A0ABW6GRH7_9ACTN</name>
<reference evidence="1 2" key="1">
    <citation type="submission" date="2024-09" db="EMBL/GenBank/DDBJ databases">
        <title>The Natural Products Discovery Center: Release of the First 8490 Sequenced Strains for Exploring Actinobacteria Biosynthetic Diversity.</title>
        <authorList>
            <person name="Kalkreuter E."/>
            <person name="Kautsar S.A."/>
            <person name="Yang D."/>
            <person name="Bader C.D."/>
            <person name="Teijaro C.N."/>
            <person name="Fluegel L."/>
            <person name="Davis C.M."/>
            <person name="Simpson J.R."/>
            <person name="Lauterbach L."/>
            <person name="Steele A.D."/>
            <person name="Gui C."/>
            <person name="Meng S."/>
            <person name="Li G."/>
            <person name="Viehrig K."/>
            <person name="Ye F."/>
            <person name="Su P."/>
            <person name="Kiefer A.F."/>
            <person name="Nichols A."/>
            <person name="Cepeda A.J."/>
            <person name="Yan W."/>
            <person name="Fan B."/>
            <person name="Jiang Y."/>
            <person name="Adhikari A."/>
            <person name="Zheng C.-J."/>
            <person name="Schuster L."/>
            <person name="Cowan T.M."/>
            <person name="Smanski M.J."/>
            <person name="Chevrette M.G."/>
            <person name="De Carvalho L.P.S."/>
            <person name="Shen B."/>
        </authorList>
    </citation>
    <scope>NUCLEOTIDE SEQUENCE [LARGE SCALE GENOMIC DNA]</scope>
    <source>
        <strain evidence="1 2">NPDC058753</strain>
    </source>
</reference>
<dbReference type="RefSeq" id="WP_380329272.1">
    <property type="nucleotide sequence ID" value="NZ_JBHYPW010000056.1"/>
</dbReference>
<dbReference type="EMBL" id="JBHYPX010000058">
    <property type="protein sequence ID" value="MFE1355362.1"/>
    <property type="molecule type" value="Genomic_DNA"/>
</dbReference>
<evidence type="ECO:0000313" key="2">
    <source>
        <dbReference type="Proteomes" id="UP001599542"/>
    </source>
</evidence>
<sequence>MARTTDGNTALRTAMHAAGIGSNRALRDALERTGRSLGIPQYSVSMRQVARWLGPNPPWPRDEHQRVMVELLRMPLSQLGFGGQQAPSATGPAPVIPPAPRPAVPHAAQADGVQPETIGAAYAAITAAHRQMYWTVAPATLHRSVAEHATLGEALLGETSGVARRVLAAALSESLLLAARIEFFDLRQPIVADATLVRALHAAGAADDQLLGAAILAHAAFVPGWGGRREEMADRMRGARAYARRGGAPAEVHAWLDAVEAECLTRCQDVRGALSLLNHASDLLASAAAAVLPEWFTWFNPVRLAAFLGNTQLAAGHLPQARETLTDVLNGLGDSDGKQRVVVLADLAAVEARARRPEDACRHLEAALEQLRVTWYETGMERVREARALLTEWQDTAAVQAVDDRLYSWSATLSSLQR</sequence>
<dbReference type="Proteomes" id="UP001599542">
    <property type="component" value="Unassembled WGS sequence"/>
</dbReference>
<gene>
    <name evidence="1" type="ORF">ACFW6T_25550</name>
</gene>
<protein>
    <submittedName>
        <fullName evidence="1">Transcriptional regulator</fullName>
    </submittedName>
</protein>
<organism evidence="1 2">
    <name type="scientific">Kitasatospora phosalacinea</name>
    <dbReference type="NCBI Taxonomy" id="2065"/>
    <lineage>
        <taxon>Bacteria</taxon>
        <taxon>Bacillati</taxon>
        <taxon>Actinomycetota</taxon>
        <taxon>Actinomycetes</taxon>
        <taxon>Kitasatosporales</taxon>
        <taxon>Streptomycetaceae</taxon>
        <taxon>Kitasatospora</taxon>
    </lineage>
</organism>
<evidence type="ECO:0000313" key="1">
    <source>
        <dbReference type="EMBL" id="MFE1355362.1"/>
    </source>
</evidence>
<comment type="caution">
    <text evidence="1">The sequence shown here is derived from an EMBL/GenBank/DDBJ whole genome shotgun (WGS) entry which is preliminary data.</text>
</comment>
<proteinExistence type="predicted"/>
<keyword evidence="2" id="KW-1185">Reference proteome</keyword>